<name>A0AAX4QFT6_9CAUD</name>
<protein>
    <recommendedName>
        <fullName evidence="3">Poly-beta-hydroxybutyrate polymerase N-terminal domain-containing protein</fullName>
    </recommendedName>
</protein>
<dbReference type="Proteomes" id="UP001459105">
    <property type="component" value="Segment"/>
</dbReference>
<accession>A0AAX4QFT6</accession>
<sequence length="118" mass="12887">MAINPASPTLSPSFSPLYVPGPGVSLATLFYWADYTARVNDHARTPANLQALRVLALSARTELRNRVPARPGNATDPEPWQDFFSRAKAWAYGPIELPDGMTPGPWQYGPYADLGRSA</sequence>
<evidence type="ECO:0000313" key="2">
    <source>
        <dbReference type="Proteomes" id="UP001459105"/>
    </source>
</evidence>
<dbReference type="EMBL" id="PP438412">
    <property type="protein sequence ID" value="XAI95451.1"/>
    <property type="molecule type" value="Genomic_DNA"/>
</dbReference>
<organism evidence="1 2">
    <name type="scientific">Microcystis phage Mvi-JY20</name>
    <dbReference type="NCBI Taxonomy" id="3128146"/>
    <lineage>
        <taxon>Viruses</taxon>
        <taxon>Duplodnaviria</taxon>
        <taxon>Heunggongvirae</taxon>
        <taxon>Uroviricota</taxon>
        <taxon>Caudoviricetes</taxon>
    </lineage>
</organism>
<proteinExistence type="predicted"/>
<reference evidence="1" key="1">
    <citation type="submission" date="2024-03" db="EMBL/GenBank/DDBJ databases">
        <authorList>
            <person name="Lin W."/>
            <person name="Li D."/>
            <person name="Tong Y."/>
        </authorList>
    </citation>
    <scope>NUCLEOTIDE SEQUENCE</scope>
</reference>
<evidence type="ECO:0000313" key="1">
    <source>
        <dbReference type="EMBL" id="XAI95451.1"/>
    </source>
</evidence>
<evidence type="ECO:0008006" key="3">
    <source>
        <dbReference type="Google" id="ProtNLM"/>
    </source>
</evidence>